<accession>A0ABR6YTV8</accession>
<dbReference type="EMBL" id="WJBE01000002">
    <property type="protein sequence ID" value="MBC3898605.1"/>
    <property type="molecule type" value="Genomic_DNA"/>
</dbReference>
<protein>
    <submittedName>
        <fullName evidence="2">Potassium-transporting ATPase subunit F</fullName>
    </submittedName>
</protein>
<keyword evidence="1" id="KW-1133">Transmembrane helix</keyword>
<keyword evidence="1" id="KW-0472">Membrane</keyword>
<sequence length="29" mass="3203">MNVVLVVSGLIALMLLIYLVLVLFKGEEL</sequence>
<evidence type="ECO:0000256" key="1">
    <source>
        <dbReference type="SAM" id="Phobius"/>
    </source>
</evidence>
<dbReference type="Proteomes" id="UP000622405">
    <property type="component" value="Unassembled WGS sequence"/>
</dbReference>
<organism evidence="2 3">
    <name type="scientific">Acetobacterium malicum</name>
    <dbReference type="NCBI Taxonomy" id="52692"/>
    <lineage>
        <taxon>Bacteria</taxon>
        <taxon>Bacillati</taxon>
        <taxon>Bacillota</taxon>
        <taxon>Clostridia</taxon>
        <taxon>Eubacteriales</taxon>
        <taxon>Eubacteriaceae</taxon>
        <taxon>Acetobacterium</taxon>
    </lineage>
</organism>
<gene>
    <name evidence="2" type="ORF">GH811_03135</name>
</gene>
<reference evidence="2 3" key="1">
    <citation type="journal article" date="2020" name="mSystems">
        <title>Defining Genomic and Predicted Metabolic Features of the Acetobacterium Genus.</title>
        <authorList>
            <person name="Ross D.E."/>
            <person name="Marshall C.W."/>
            <person name="Gulliver D."/>
            <person name="May H.D."/>
            <person name="Norman R.S."/>
        </authorList>
    </citation>
    <scope>NUCLEOTIDE SEQUENCE [LARGE SCALE GENOMIC DNA]</scope>
    <source>
        <strain evidence="2 3">DSM 4132</strain>
    </source>
</reference>
<comment type="caution">
    <text evidence="2">The sequence shown here is derived from an EMBL/GenBank/DDBJ whole genome shotgun (WGS) entry which is preliminary data.</text>
</comment>
<proteinExistence type="predicted"/>
<keyword evidence="3" id="KW-1185">Reference proteome</keyword>
<feature type="transmembrane region" description="Helical" evidence="1">
    <location>
        <begin position="6"/>
        <end position="24"/>
    </location>
</feature>
<evidence type="ECO:0000313" key="2">
    <source>
        <dbReference type="EMBL" id="MBC3898605.1"/>
    </source>
</evidence>
<name>A0ABR6YTV8_9FIRM</name>
<evidence type="ECO:0000313" key="3">
    <source>
        <dbReference type="Proteomes" id="UP000622405"/>
    </source>
</evidence>
<keyword evidence="1" id="KW-0812">Transmembrane</keyword>